<evidence type="ECO:0000256" key="3">
    <source>
        <dbReference type="ARBA" id="ARBA00022692"/>
    </source>
</evidence>
<keyword evidence="6" id="KW-0479">Metal-binding</keyword>
<protein>
    <submittedName>
        <fullName evidence="8">Uncharacterized protein</fullName>
    </submittedName>
</protein>
<evidence type="ECO:0000313" key="9">
    <source>
        <dbReference type="Proteomes" id="UP000324629"/>
    </source>
</evidence>
<keyword evidence="2" id="KW-0813">Transport</keyword>
<dbReference type="Pfam" id="PF00209">
    <property type="entry name" value="SNF"/>
    <property type="match status" value="1"/>
</dbReference>
<comment type="subcellular location">
    <subcellularLocation>
        <location evidence="1">Membrane</location>
        <topology evidence="1">Multi-pass membrane protein</topology>
    </subcellularLocation>
</comment>
<evidence type="ECO:0000256" key="4">
    <source>
        <dbReference type="ARBA" id="ARBA00022989"/>
    </source>
</evidence>
<evidence type="ECO:0000256" key="2">
    <source>
        <dbReference type="ARBA" id="ARBA00022448"/>
    </source>
</evidence>
<keyword evidence="3 7" id="KW-0812">Transmembrane</keyword>
<dbReference type="SUPFAM" id="SSF161070">
    <property type="entry name" value="SNF-like"/>
    <property type="match status" value="1"/>
</dbReference>
<feature type="transmembrane region" description="Helical" evidence="7">
    <location>
        <begin position="250"/>
        <end position="274"/>
    </location>
</feature>
<comment type="caution">
    <text evidence="8">The sequence shown here is derived from an EMBL/GenBank/DDBJ whole genome shotgun (WGS) entry which is preliminary data.</text>
</comment>
<evidence type="ECO:0000256" key="1">
    <source>
        <dbReference type="ARBA" id="ARBA00004141"/>
    </source>
</evidence>
<name>A0A5J4NSQ1_9TREM</name>
<organism evidence="8 9">
    <name type="scientific">Paragonimus westermani</name>
    <dbReference type="NCBI Taxonomy" id="34504"/>
    <lineage>
        <taxon>Eukaryota</taxon>
        <taxon>Metazoa</taxon>
        <taxon>Spiralia</taxon>
        <taxon>Lophotrochozoa</taxon>
        <taxon>Platyhelminthes</taxon>
        <taxon>Trematoda</taxon>
        <taxon>Digenea</taxon>
        <taxon>Plagiorchiida</taxon>
        <taxon>Troglotremata</taxon>
        <taxon>Troglotrematidae</taxon>
        <taxon>Paragonimus</taxon>
    </lineage>
</organism>
<dbReference type="GO" id="GO:0046872">
    <property type="term" value="F:metal ion binding"/>
    <property type="evidence" value="ECO:0007669"/>
    <property type="project" value="UniProtKB-KW"/>
</dbReference>
<evidence type="ECO:0000256" key="6">
    <source>
        <dbReference type="PIRSR" id="PIRSR600175-1"/>
    </source>
</evidence>
<feature type="transmembrane region" description="Helical" evidence="7">
    <location>
        <begin position="203"/>
        <end position="224"/>
    </location>
</feature>
<dbReference type="GO" id="GO:0016020">
    <property type="term" value="C:membrane"/>
    <property type="evidence" value="ECO:0007669"/>
    <property type="project" value="UniProtKB-SubCell"/>
</dbReference>
<dbReference type="EMBL" id="QNGE01001028">
    <property type="protein sequence ID" value="KAA3678616.1"/>
    <property type="molecule type" value="Genomic_DNA"/>
</dbReference>
<dbReference type="AlphaFoldDB" id="A0A5J4NSQ1"/>
<dbReference type="InterPro" id="IPR037272">
    <property type="entry name" value="SNS_sf"/>
</dbReference>
<dbReference type="PROSITE" id="PS50267">
    <property type="entry name" value="NA_NEUROTRAN_SYMP_3"/>
    <property type="match status" value="1"/>
</dbReference>
<evidence type="ECO:0000256" key="7">
    <source>
        <dbReference type="SAM" id="Phobius"/>
    </source>
</evidence>
<keyword evidence="6" id="KW-0915">Sodium</keyword>
<gene>
    <name evidence="8" type="ORF">DEA37_0007421</name>
</gene>
<evidence type="ECO:0000313" key="8">
    <source>
        <dbReference type="EMBL" id="KAA3678616.1"/>
    </source>
</evidence>
<keyword evidence="4 7" id="KW-1133">Transmembrane helix</keyword>
<accession>A0A5J4NSQ1</accession>
<feature type="binding site" evidence="6">
    <location>
        <position position="257"/>
    </location>
    <ligand>
        <name>Na(+)</name>
        <dbReference type="ChEBI" id="CHEBI:29101"/>
        <label>1</label>
    </ligand>
</feature>
<evidence type="ECO:0000256" key="5">
    <source>
        <dbReference type="ARBA" id="ARBA00023136"/>
    </source>
</evidence>
<dbReference type="PANTHER" id="PTHR47027:SF20">
    <property type="entry name" value="REVERSE TRANSCRIPTASE-LIKE PROTEIN WITH RNA-DIRECTED DNA POLYMERASE DOMAIN"/>
    <property type="match status" value="1"/>
</dbReference>
<dbReference type="Proteomes" id="UP000324629">
    <property type="component" value="Unassembled WGS sequence"/>
</dbReference>
<keyword evidence="5 7" id="KW-0472">Membrane</keyword>
<keyword evidence="9" id="KW-1185">Reference proteome</keyword>
<sequence length="291" mass="33021">MVNKVSGRDGLYRMRFAPSNCKVLLQDWGISTPTFLIAGNPLETVDSFTYLGSIISSACNVADEISARIAKARVAFTKLRHLWRRKDVRSETWPVHEEDINRLAVFDHRCLRHLAHIKWADRVSNVVVRRRVFRNARDVRSIGQITTLHSLQWLGHILRMPAERLPFRALYTEVNNSWVKPRSGQATTWSRNMKTLTAPLSKVSYFTAIFPYILLTILLIRSLLLPGALQGIKFYLYPEFSRLLDPRVDAIIVACINCATSVYAGFVIFANLGFMAHTKNTTVSSVAKSGK</sequence>
<dbReference type="InterPro" id="IPR000175">
    <property type="entry name" value="Na/ntran_symport"/>
</dbReference>
<reference evidence="8 9" key="1">
    <citation type="journal article" date="2019" name="Gigascience">
        <title>Whole-genome sequence of the oriental lung fluke Paragonimus westermani.</title>
        <authorList>
            <person name="Oey H."/>
            <person name="Zakrzewski M."/>
            <person name="Narain K."/>
            <person name="Devi K.R."/>
            <person name="Agatsuma T."/>
            <person name="Nawaratna S."/>
            <person name="Gobert G.N."/>
            <person name="Jones M.K."/>
            <person name="Ragan M.A."/>
            <person name="McManus D.P."/>
            <person name="Krause L."/>
        </authorList>
    </citation>
    <scope>NUCLEOTIDE SEQUENCE [LARGE SCALE GENOMIC DNA]</scope>
    <source>
        <strain evidence="8 9">IND2009</strain>
    </source>
</reference>
<proteinExistence type="predicted"/>
<dbReference type="PANTHER" id="PTHR47027">
    <property type="entry name" value="REVERSE TRANSCRIPTASE DOMAIN-CONTAINING PROTEIN"/>
    <property type="match status" value="1"/>
</dbReference>